<sequence length="121" mass="13466">MKKFIAKATILARMAAMRLNRPLAVEGRNDEKSLEASIMAVSLLKKGVGIMETAQAIHHKSPVASVGRLVGAADAQVADGSDNTRNGIAKPIERVHNLHEQEWRVLKPGKERETRHLRWRK</sequence>
<name>A0A9W5WVH2_BABOV</name>
<comment type="caution">
    <text evidence="1">The sequence shown here is derived from an EMBL/GenBank/DDBJ whole genome shotgun (WGS) entry which is preliminary data.</text>
</comment>
<dbReference type="AlphaFoldDB" id="A0A9W5WVH2"/>
<evidence type="ECO:0000313" key="1">
    <source>
        <dbReference type="EMBL" id="GFE54869.1"/>
    </source>
</evidence>
<protein>
    <submittedName>
        <fullName evidence="1">Ribose-phosphate pyrophosphokinase, putative</fullName>
    </submittedName>
</protein>
<reference evidence="1" key="1">
    <citation type="submission" date="2019-12" db="EMBL/GenBank/DDBJ databases">
        <title>Genome sequence of Babesia ovis.</title>
        <authorList>
            <person name="Yamagishi J."/>
            <person name="Sevinc F."/>
            <person name="Xuan X."/>
        </authorList>
    </citation>
    <scope>NUCLEOTIDE SEQUENCE</scope>
    <source>
        <strain evidence="1">Selcuk</strain>
    </source>
</reference>
<gene>
    <name evidence="1" type="ORF">BaOVIS_022730</name>
</gene>
<dbReference type="EMBL" id="BLIY01000017">
    <property type="protein sequence ID" value="GFE54869.1"/>
    <property type="molecule type" value="Genomic_DNA"/>
</dbReference>
<dbReference type="OrthoDB" id="365041at2759"/>
<accession>A0A9W5WVH2</accession>
<dbReference type="Proteomes" id="UP001057455">
    <property type="component" value="Unassembled WGS sequence"/>
</dbReference>
<evidence type="ECO:0000313" key="2">
    <source>
        <dbReference type="Proteomes" id="UP001057455"/>
    </source>
</evidence>
<organism evidence="1 2">
    <name type="scientific">Babesia ovis</name>
    <dbReference type="NCBI Taxonomy" id="5869"/>
    <lineage>
        <taxon>Eukaryota</taxon>
        <taxon>Sar</taxon>
        <taxon>Alveolata</taxon>
        <taxon>Apicomplexa</taxon>
        <taxon>Aconoidasida</taxon>
        <taxon>Piroplasmida</taxon>
        <taxon>Babesiidae</taxon>
        <taxon>Babesia</taxon>
    </lineage>
</organism>
<proteinExistence type="predicted"/>
<keyword evidence="2" id="KW-1185">Reference proteome</keyword>